<accession>A0A6M3M1I8</accession>
<dbReference type="EMBL" id="MT143603">
    <property type="protein sequence ID" value="QJA98718.1"/>
    <property type="molecule type" value="Genomic_DNA"/>
</dbReference>
<gene>
    <name evidence="1" type="ORF">MM171A01624_0006</name>
</gene>
<dbReference type="AlphaFoldDB" id="A0A6M3M1I8"/>
<reference evidence="1" key="1">
    <citation type="submission" date="2020-03" db="EMBL/GenBank/DDBJ databases">
        <title>The deep terrestrial virosphere.</title>
        <authorList>
            <person name="Holmfeldt K."/>
            <person name="Nilsson E."/>
            <person name="Simone D."/>
            <person name="Lopez-Fernandez M."/>
            <person name="Wu X."/>
            <person name="de Brujin I."/>
            <person name="Lundin D."/>
            <person name="Andersson A."/>
            <person name="Bertilsson S."/>
            <person name="Dopson M."/>
        </authorList>
    </citation>
    <scope>NUCLEOTIDE SEQUENCE</scope>
    <source>
        <strain evidence="1">MM171A01624</strain>
    </source>
</reference>
<organism evidence="1">
    <name type="scientific">viral metagenome</name>
    <dbReference type="NCBI Taxonomy" id="1070528"/>
    <lineage>
        <taxon>unclassified sequences</taxon>
        <taxon>metagenomes</taxon>
        <taxon>organismal metagenomes</taxon>
    </lineage>
</organism>
<evidence type="ECO:0000313" key="1">
    <source>
        <dbReference type="EMBL" id="QJA98718.1"/>
    </source>
</evidence>
<proteinExistence type="predicted"/>
<sequence length="403" mass="42127">MPTQAFGLYPAEGTLGDQVSSTYEGRHVTLYASEINHGNVLAVVTKGYPVIFGTIAGNHGVGIAFNTEVAGTDLIAIDTEGIWNVSVVANDDLGASLVTGGDPLYINTTTAVVSKIRDNATQIPFGYALGQVTAAATAVIAVKVHWDPRSHWLEDDERLYFGDARDVDMGWDEANFTVLPLTDNTGVFQIGNGTLSMDFQVFGVTAAEYLLYDNSATTLDLISAIAGAATENALGITVADAVAGAGIIGRGLHVNYDNNGAKTGAQAESNGLGIDMDADADVTGLFGVNIYTGGLTGATINRVAAYSCYLDEVAGTINAASCIHLETAVQAATIHDFISMRSHALQQGMITCRSGGAVATHFLVFDPGIVEPCVAFNAAGNGDYSIKCYINGETTYIHTYDAP</sequence>
<protein>
    <submittedName>
        <fullName evidence="1">Uncharacterized protein</fullName>
    </submittedName>
</protein>
<name>A0A6M3M1I8_9ZZZZ</name>